<dbReference type="RefSeq" id="WP_408074008.1">
    <property type="nucleotide sequence ID" value="NZ_JBELQB010000003.1"/>
</dbReference>
<keyword evidence="2" id="KW-1185">Reference proteome</keyword>
<name>A0ABW8YCL2_9FLAO</name>
<evidence type="ECO:0000313" key="2">
    <source>
        <dbReference type="Proteomes" id="UP001629059"/>
    </source>
</evidence>
<dbReference type="EMBL" id="JBELQB010000003">
    <property type="protein sequence ID" value="MFL9836985.1"/>
    <property type="molecule type" value="Genomic_DNA"/>
</dbReference>
<reference evidence="1 2" key="1">
    <citation type="submission" date="2024-06" db="EMBL/GenBank/DDBJ databases">
        <authorList>
            <person name="Kaempfer P."/>
            <person name="Viver T."/>
        </authorList>
    </citation>
    <scope>NUCLEOTIDE SEQUENCE [LARGE SCALE GENOMIC DNA]</scope>
    <source>
        <strain evidence="1 2">ST-75</strain>
    </source>
</reference>
<organism evidence="1 2">
    <name type="scientific">Flavobacterium rhizophilum</name>
    <dbReference type="NCBI Taxonomy" id="3163296"/>
    <lineage>
        <taxon>Bacteria</taxon>
        <taxon>Pseudomonadati</taxon>
        <taxon>Bacteroidota</taxon>
        <taxon>Flavobacteriia</taxon>
        <taxon>Flavobacteriales</taxon>
        <taxon>Flavobacteriaceae</taxon>
        <taxon>Flavobacterium</taxon>
    </lineage>
</organism>
<comment type="caution">
    <text evidence="1">The sequence shown here is derived from an EMBL/GenBank/DDBJ whole genome shotgun (WGS) entry which is preliminary data.</text>
</comment>
<evidence type="ECO:0000313" key="1">
    <source>
        <dbReference type="EMBL" id="MFL9836985.1"/>
    </source>
</evidence>
<sequence>MKIQPEFPLLDISVKDWNSEEVLGLIEYSGIMPGVSQKVFDDHHLNRVLVDGNGYVFKITGKELIAAWRKFVPFFVPIYRYVFEYQNKQISFDEVKEYMFNGLNSLDYKEGDDNTDLKDRLNQCHTIRDVIKQYSIRW</sequence>
<proteinExistence type="predicted"/>
<accession>A0ABW8YCL2</accession>
<protein>
    <submittedName>
        <fullName evidence="1">Uncharacterized protein</fullName>
    </submittedName>
</protein>
<gene>
    <name evidence="1" type="ORF">ABS768_05705</name>
</gene>
<dbReference type="Proteomes" id="UP001629059">
    <property type="component" value="Unassembled WGS sequence"/>
</dbReference>